<evidence type="ECO:0000256" key="3">
    <source>
        <dbReference type="ARBA" id="ARBA00029447"/>
    </source>
</evidence>
<evidence type="ECO:0000256" key="1">
    <source>
        <dbReference type="ARBA" id="ARBA00004370"/>
    </source>
</evidence>
<evidence type="ECO:0000256" key="6">
    <source>
        <dbReference type="SAM" id="MobiDB-lite"/>
    </source>
</evidence>
<name>A0A7K3NJV6_9BACT</name>
<evidence type="ECO:0000256" key="5">
    <source>
        <dbReference type="SAM" id="Coils"/>
    </source>
</evidence>
<evidence type="ECO:0000256" key="4">
    <source>
        <dbReference type="PROSITE-ProRule" id="PRU00284"/>
    </source>
</evidence>
<feature type="coiled-coil region" evidence="5">
    <location>
        <begin position="495"/>
        <end position="533"/>
    </location>
</feature>
<dbReference type="InterPro" id="IPR024478">
    <property type="entry name" value="HlyB_4HB_MCP"/>
</dbReference>
<dbReference type="InterPro" id="IPR004089">
    <property type="entry name" value="MCPsignal_dom"/>
</dbReference>
<dbReference type="PANTHER" id="PTHR43531:SF11">
    <property type="entry name" value="METHYL-ACCEPTING CHEMOTAXIS PROTEIN 3"/>
    <property type="match status" value="1"/>
</dbReference>
<evidence type="ECO:0000256" key="7">
    <source>
        <dbReference type="SAM" id="Phobius"/>
    </source>
</evidence>
<comment type="similarity">
    <text evidence="3">Belongs to the methyl-accepting chemotaxis (MCP) protein family.</text>
</comment>
<dbReference type="Gene3D" id="6.10.340.10">
    <property type="match status" value="1"/>
</dbReference>
<feature type="region of interest" description="Disordered" evidence="6">
    <location>
        <begin position="552"/>
        <end position="597"/>
    </location>
</feature>
<dbReference type="InterPro" id="IPR047347">
    <property type="entry name" value="YvaQ-like_sensor"/>
</dbReference>
<feature type="compositionally biased region" description="Acidic residues" evidence="6">
    <location>
        <begin position="585"/>
        <end position="597"/>
    </location>
</feature>
<dbReference type="InterPro" id="IPR051310">
    <property type="entry name" value="MCP_chemotaxis"/>
</dbReference>
<keyword evidence="5" id="KW-0175">Coiled coil</keyword>
<dbReference type="SMART" id="SM00283">
    <property type="entry name" value="MA"/>
    <property type="match status" value="1"/>
</dbReference>
<dbReference type="EMBL" id="JAAGRQ010000019">
    <property type="protein sequence ID" value="NDY56407.1"/>
    <property type="molecule type" value="Genomic_DNA"/>
</dbReference>
<comment type="caution">
    <text evidence="9">The sequence shown here is derived from an EMBL/GenBank/DDBJ whole genome shotgun (WGS) entry which is preliminary data.</text>
</comment>
<dbReference type="InterPro" id="IPR004090">
    <property type="entry name" value="Chemotax_Me-accpt_rcpt"/>
</dbReference>
<keyword evidence="2" id="KW-0145">Chemotaxis</keyword>
<reference evidence="9 10" key="1">
    <citation type="submission" date="2020-02" db="EMBL/GenBank/DDBJ databases">
        <title>Comparative genomics of sulfur disproportionating microorganisms.</title>
        <authorList>
            <person name="Ward L.M."/>
            <person name="Bertran E."/>
            <person name="Johnston D.T."/>
        </authorList>
    </citation>
    <scope>NUCLEOTIDE SEQUENCE [LARGE SCALE GENOMIC DNA]</scope>
    <source>
        <strain evidence="9 10">DSM 3696</strain>
    </source>
</reference>
<evidence type="ECO:0000313" key="9">
    <source>
        <dbReference type="EMBL" id="NDY56407.1"/>
    </source>
</evidence>
<feature type="domain" description="Methyl-accepting transducer" evidence="8">
    <location>
        <begin position="309"/>
        <end position="524"/>
    </location>
</feature>
<feature type="compositionally biased region" description="Low complexity" evidence="6">
    <location>
        <begin position="337"/>
        <end position="351"/>
    </location>
</feature>
<feature type="compositionally biased region" description="Polar residues" evidence="6">
    <location>
        <begin position="352"/>
        <end position="364"/>
    </location>
</feature>
<evidence type="ECO:0000313" key="10">
    <source>
        <dbReference type="Proteomes" id="UP000469724"/>
    </source>
</evidence>
<accession>A0A7K3NJV6</accession>
<protein>
    <submittedName>
        <fullName evidence="9">Methyl-accepting chemotaxis protein</fullName>
    </submittedName>
</protein>
<feature type="compositionally biased region" description="Polar residues" evidence="6">
    <location>
        <begin position="326"/>
        <end position="335"/>
    </location>
</feature>
<evidence type="ECO:0000256" key="2">
    <source>
        <dbReference type="ARBA" id="ARBA00022500"/>
    </source>
</evidence>
<sequence>MQWLKNLKIGTKLLSSYILLLLLMGGVGYLGVANMGMINGMLDGLYTGNLVPILQIDEANIELIKFARNHYRLVISRDRAEMETYNKRIEENVTNIKKSLDDYAAGNRSEKEKDVLAKFRTAFEAYRTSAVKIPELALAGDKDGAIDHMLGTAAKLGAAPDELLGELAQTNRDMAKKSAEESDVVYQQSRNVMYILIGCAVLVGMLIGIVLSRMISKGIKQCADFGLSLSKGDLSGALAIDQKDEVGVLADAMRAVAAAEGDVAQKFGLLAEGDLRIKVAERSDKDTLMRAIAEMIGRLTEIVGEVQAGAENVASGSEEMSASSETLSQGASEQAASVEECSSSMEQMSSSINQNADNARQTESIAAKAAQDAKESGEAVTKTVAAMKEIAGKISIIEEIARQTDLLALNAAVEAARAGEHGKGFAVVASEVRKLAERSQGAAAGINKLSADSTSVAERAGTLLQKLVPDIQKTADLVQEIAAASHEQSSGAAQVNKALQQLDQVIQQNAAASEELASTSEELSAQAEQLQASIAFFATDNTAVARTMKAIPHATSAKGRGKPQVQPRRPAAPGRSSVKLRLESAEGDDDDQAFDRY</sequence>
<dbReference type="FunFam" id="1.10.287.950:FF:000001">
    <property type="entry name" value="Methyl-accepting chemotaxis sensory transducer"/>
    <property type="match status" value="1"/>
</dbReference>
<gene>
    <name evidence="9" type="ORF">G3N56_06580</name>
</gene>
<dbReference type="PROSITE" id="PS50111">
    <property type="entry name" value="CHEMOTAXIS_TRANSDUC_2"/>
    <property type="match status" value="1"/>
</dbReference>
<keyword evidence="7" id="KW-0472">Membrane</keyword>
<comment type="subcellular location">
    <subcellularLocation>
        <location evidence="1">Membrane</location>
    </subcellularLocation>
</comment>
<organism evidence="9 10">
    <name type="scientific">Desulfolutivibrio sulfodismutans</name>
    <dbReference type="NCBI Taxonomy" id="63561"/>
    <lineage>
        <taxon>Bacteria</taxon>
        <taxon>Pseudomonadati</taxon>
        <taxon>Thermodesulfobacteriota</taxon>
        <taxon>Desulfovibrionia</taxon>
        <taxon>Desulfovibrionales</taxon>
        <taxon>Desulfovibrionaceae</taxon>
        <taxon>Desulfolutivibrio</taxon>
    </lineage>
</organism>
<dbReference type="PRINTS" id="PR00260">
    <property type="entry name" value="CHEMTRNSDUCR"/>
</dbReference>
<evidence type="ECO:0000259" key="8">
    <source>
        <dbReference type="PROSITE" id="PS50111"/>
    </source>
</evidence>
<dbReference type="SUPFAM" id="SSF58104">
    <property type="entry name" value="Methyl-accepting chemotaxis protein (MCP) signaling domain"/>
    <property type="match status" value="1"/>
</dbReference>
<dbReference type="GO" id="GO:0004888">
    <property type="term" value="F:transmembrane signaling receptor activity"/>
    <property type="evidence" value="ECO:0007669"/>
    <property type="project" value="InterPro"/>
</dbReference>
<keyword evidence="7" id="KW-1133">Transmembrane helix</keyword>
<feature type="compositionally biased region" description="Low complexity" evidence="6">
    <location>
        <begin position="314"/>
        <end position="325"/>
    </location>
</feature>
<dbReference type="Pfam" id="PF00015">
    <property type="entry name" value="MCPsignal"/>
    <property type="match status" value="1"/>
</dbReference>
<dbReference type="GO" id="GO:0006935">
    <property type="term" value="P:chemotaxis"/>
    <property type="evidence" value="ECO:0007669"/>
    <property type="project" value="UniProtKB-KW"/>
</dbReference>
<dbReference type="Gene3D" id="1.10.287.950">
    <property type="entry name" value="Methyl-accepting chemotaxis protein"/>
    <property type="match status" value="1"/>
</dbReference>
<dbReference type="GO" id="GO:0007165">
    <property type="term" value="P:signal transduction"/>
    <property type="evidence" value="ECO:0007669"/>
    <property type="project" value="UniProtKB-KW"/>
</dbReference>
<keyword evidence="4" id="KW-0807">Transducer</keyword>
<feature type="transmembrane region" description="Helical" evidence="7">
    <location>
        <begin position="12"/>
        <end position="32"/>
    </location>
</feature>
<proteinExistence type="inferred from homology"/>
<keyword evidence="10" id="KW-1185">Reference proteome</keyword>
<feature type="transmembrane region" description="Helical" evidence="7">
    <location>
        <begin position="192"/>
        <end position="211"/>
    </location>
</feature>
<dbReference type="Proteomes" id="UP000469724">
    <property type="component" value="Unassembled WGS sequence"/>
</dbReference>
<dbReference type="CDD" id="cd19411">
    <property type="entry name" value="MCP2201-like_sensor"/>
    <property type="match status" value="1"/>
</dbReference>
<keyword evidence="7" id="KW-0812">Transmembrane</keyword>
<dbReference type="Pfam" id="PF12729">
    <property type="entry name" value="4HB_MCP_1"/>
    <property type="match status" value="1"/>
</dbReference>
<dbReference type="AlphaFoldDB" id="A0A7K3NJV6"/>
<dbReference type="GO" id="GO:0005886">
    <property type="term" value="C:plasma membrane"/>
    <property type="evidence" value="ECO:0007669"/>
    <property type="project" value="TreeGrafter"/>
</dbReference>
<dbReference type="RefSeq" id="WP_163301461.1">
    <property type="nucleotide sequence ID" value="NZ_JAAGRQ010000019.1"/>
</dbReference>
<dbReference type="PANTHER" id="PTHR43531">
    <property type="entry name" value="PROTEIN ICFG"/>
    <property type="match status" value="1"/>
</dbReference>
<feature type="region of interest" description="Disordered" evidence="6">
    <location>
        <begin position="313"/>
        <end position="378"/>
    </location>
</feature>